<name>A0A086SXM0_HAPC1</name>
<dbReference type="InterPro" id="IPR032319">
    <property type="entry name" value="CLP1_P"/>
</dbReference>
<evidence type="ECO:0000259" key="13">
    <source>
        <dbReference type="Pfam" id="PF16575"/>
    </source>
</evidence>
<dbReference type="Pfam" id="PF16575">
    <property type="entry name" value="CLP1_P"/>
    <property type="match status" value="1"/>
</dbReference>
<feature type="compositionally biased region" description="Basic and acidic residues" evidence="12">
    <location>
        <begin position="493"/>
        <end position="509"/>
    </location>
</feature>
<dbReference type="OrthoDB" id="4054781at2759"/>
<accession>A0A086SXM0</accession>
<dbReference type="EMBL" id="JPKY01000112">
    <property type="protein sequence ID" value="KFH41852.1"/>
    <property type="molecule type" value="Genomic_DNA"/>
</dbReference>
<dbReference type="InterPro" id="IPR027417">
    <property type="entry name" value="P-loop_NTPase"/>
</dbReference>
<dbReference type="PANTHER" id="PTHR12755">
    <property type="entry name" value="CLEAVAGE/POLYADENYLATION FACTOR IA SUBUNIT CLP1P"/>
    <property type="match status" value="1"/>
</dbReference>
<feature type="domain" description="Clp1 P-loop" evidence="13">
    <location>
        <begin position="124"/>
        <end position="322"/>
    </location>
</feature>
<evidence type="ECO:0000256" key="7">
    <source>
        <dbReference type="ARBA" id="ARBA00022679"/>
    </source>
</evidence>
<feature type="region of interest" description="Disordered" evidence="12">
    <location>
        <begin position="493"/>
        <end position="523"/>
    </location>
</feature>
<dbReference type="GO" id="GO:0005524">
    <property type="term" value="F:ATP binding"/>
    <property type="evidence" value="ECO:0007669"/>
    <property type="project" value="UniProtKB-KW"/>
</dbReference>
<feature type="compositionally biased region" description="Acidic residues" evidence="12">
    <location>
        <begin position="510"/>
        <end position="520"/>
    </location>
</feature>
<evidence type="ECO:0000256" key="12">
    <source>
        <dbReference type="SAM" id="MobiDB-lite"/>
    </source>
</evidence>
<evidence type="ECO:0000256" key="11">
    <source>
        <dbReference type="ARBA" id="ARBA00023242"/>
    </source>
</evidence>
<evidence type="ECO:0000256" key="6">
    <source>
        <dbReference type="ARBA" id="ARBA00022552"/>
    </source>
</evidence>
<protein>
    <recommendedName>
        <fullName evidence="5">Polynucleotide 5'-hydroxyl-kinase GRC3</fullName>
    </recommendedName>
    <alternativeName>
        <fullName evidence="4">Polynucleotide 5'-hydroxyl-kinase grc3</fullName>
    </alternativeName>
</protein>
<dbReference type="HOGENOM" id="CLU_010345_1_2_1"/>
<dbReference type="Gene3D" id="3.40.50.300">
    <property type="entry name" value="P-loop containing nucleotide triphosphate hydrolases"/>
    <property type="match status" value="1"/>
</dbReference>
<proteinExistence type="inferred from homology"/>
<gene>
    <name evidence="14" type="ORF">ACRE_074250</name>
</gene>
<dbReference type="GO" id="GO:0051731">
    <property type="term" value="F:polynucleotide 5'-hydroxyl-kinase activity"/>
    <property type="evidence" value="ECO:0007669"/>
    <property type="project" value="InterPro"/>
</dbReference>
<sequence length="562" mass="61250">MTVAGATLRADGNTHWVHAPHCHAIPVLRTREHTRLELHVDTDARALRQLGRLSPLFRRMWNEPTGTDGGPHPASTFQILYSSDDAPKKCIIQDLVSPAEWNKKLSSLVALGADGRAFTTLVCGPKSAGKSTFSKILTNRLVTRRPKGSRATPPGESQGVAVLDLDPGQPEYAVPGTLSLVHVTQPNLSAPFTHASLENPAFRVLRCHALASVSPASDPDCYRECVVNLHDEYRKALGNLPLIINTPGWILGTGLELLDEIINHTSPSEVVYMSEEGPAEAVELLQAATANVFSTLPSQPAEFTSRTGAHLRAMQTMSYFHSLPPNGRPSGGSEGQNWNPAPLTTIRPWQVKYAGPNSGITGILSYDYQSPPELLADTINGAVLAAVEIEDPKAYRSLLDQQSATPRVSRTPEGISLIRNPDDSTLDPRYSQTVGLVLVRGIDVTRQCLQLITPIPLQKMQGIGKLGRHIVLVHGKFDPPNWAYTEDLYQRSGEEDAGARTLEVEHRDTSEDDSDMEPENVGEASDITAVPWVEILKGHEKRPVGSKVWRVRRDLGRSAGDG</sequence>
<evidence type="ECO:0000256" key="9">
    <source>
        <dbReference type="ARBA" id="ARBA00022777"/>
    </source>
</evidence>
<dbReference type="FunFam" id="3.40.50.300:FF:001156">
    <property type="entry name" value="Polynucleotide 5-hydroxyl-kinase grc3"/>
    <property type="match status" value="1"/>
</dbReference>
<evidence type="ECO:0000313" key="15">
    <source>
        <dbReference type="Proteomes" id="UP000029964"/>
    </source>
</evidence>
<keyword evidence="8" id="KW-0547">Nucleotide-binding</keyword>
<evidence type="ECO:0000256" key="3">
    <source>
        <dbReference type="ARBA" id="ARBA00011003"/>
    </source>
</evidence>
<comment type="subcellular location">
    <subcellularLocation>
        <location evidence="2">Nucleus</location>
        <location evidence="2">Nucleolus</location>
    </subcellularLocation>
</comment>
<evidence type="ECO:0000256" key="5">
    <source>
        <dbReference type="ARBA" id="ARBA00019824"/>
    </source>
</evidence>
<keyword evidence="10" id="KW-0067">ATP-binding</keyword>
<keyword evidence="7" id="KW-0808">Transferase</keyword>
<reference evidence="15" key="1">
    <citation type="journal article" date="2014" name="Genome Announc.">
        <title>Genome sequence and annotation of Acremonium chrysogenum, producer of the beta-lactam antibiotic cephalosporin C.</title>
        <authorList>
            <person name="Terfehr D."/>
            <person name="Dahlmann T.A."/>
            <person name="Specht T."/>
            <person name="Zadra I."/>
            <person name="Kuernsteiner H."/>
            <person name="Kueck U."/>
        </authorList>
    </citation>
    <scope>NUCLEOTIDE SEQUENCE [LARGE SCALE GENOMIC DNA]</scope>
    <source>
        <strain evidence="15">ATCC 11550 / CBS 779.69 / DSM 880 / IAM 14645 / JCM 23072 / IMI 49137</strain>
    </source>
</reference>
<evidence type="ECO:0000256" key="8">
    <source>
        <dbReference type="ARBA" id="ARBA00022741"/>
    </source>
</evidence>
<evidence type="ECO:0000256" key="1">
    <source>
        <dbReference type="ARBA" id="ARBA00003798"/>
    </source>
</evidence>
<keyword evidence="11" id="KW-0539">Nucleus</keyword>
<dbReference type="InterPro" id="IPR045116">
    <property type="entry name" value="Clp1/Grc3"/>
</dbReference>
<keyword evidence="15" id="KW-1185">Reference proteome</keyword>
<comment type="similarity">
    <text evidence="3">Belongs to the Clp1 family. NOL9/GRC3 subfamily.</text>
</comment>
<comment type="caution">
    <text evidence="14">The sequence shown here is derived from an EMBL/GenBank/DDBJ whole genome shotgun (WGS) entry which is preliminary data.</text>
</comment>
<dbReference type="GO" id="GO:0005730">
    <property type="term" value="C:nucleolus"/>
    <property type="evidence" value="ECO:0007669"/>
    <property type="project" value="UniProtKB-SubCell"/>
</dbReference>
<evidence type="ECO:0000256" key="4">
    <source>
        <dbReference type="ARBA" id="ARBA00018706"/>
    </source>
</evidence>
<dbReference type="Proteomes" id="UP000029964">
    <property type="component" value="Unassembled WGS sequence"/>
</dbReference>
<evidence type="ECO:0000313" key="14">
    <source>
        <dbReference type="EMBL" id="KFH41852.1"/>
    </source>
</evidence>
<dbReference type="AlphaFoldDB" id="A0A086SXM0"/>
<dbReference type="STRING" id="857340.A0A086SXM0"/>
<comment type="function">
    <text evidence="1">Polynucleotide 5'-kinase involved in rRNA processing.</text>
</comment>
<evidence type="ECO:0000256" key="10">
    <source>
        <dbReference type="ARBA" id="ARBA00022840"/>
    </source>
</evidence>
<keyword evidence="9 14" id="KW-0418">Kinase</keyword>
<keyword evidence="6" id="KW-0698">rRNA processing</keyword>
<dbReference type="GO" id="GO:0000448">
    <property type="term" value="P:cleavage in ITS2 between 5.8S rRNA and LSU-rRNA of tricistronic rRNA transcript (SSU-rRNA, 5.8S rRNA, LSU-rRNA)"/>
    <property type="evidence" value="ECO:0007669"/>
    <property type="project" value="TreeGrafter"/>
</dbReference>
<dbReference type="PANTHER" id="PTHR12755:SF3">
    <property type="entry name" value="POLYNUCLEOTIDE 5'-HYDROXYL-KINASE NOL9"/>
    <property type="match status" value="1"/>
</dbReference>
<organism evidence="14 15">
    <name type="scientific">Hapsidospora chrysogenum (strain ATCC 11550 / CBS 779.69 / DSM 880 / IAM 14645 / JCM 23072 / IMI 49137)</name>
    <name type="common">Acremonium chrysogenum</name>
    <dbReference type="NCBI Taxonomy" id="857340"/>
    <lineage>
        <taxon>Eukaryota</taxon>
        <taxon>Fungi</taxon>
        <taxon>Dikarya</taxon>
        <taxon>Ascomycota</taxon>
        <taxon>Pezizomycotina</taxon>
        <taxon>Sordariomycetes</taxon>
        <taxon>Hypocreomycetidae</taxon>
        <taxon>Hypocreales</taxon>
        <taxon>Bionectriaceae</taxon>
        <taxon>Hapsidospora</taxon>
    </lineage>
</organism>
<evidence type="ECO:0000256" key="2">
    <source>
        <dbReference type="ARBA" id="ARBA00004604"/>
    </source>
</evidence>